<sequence length="403" mass="43808">MGNDAFDGVRVVELAQWVFVPVAGALLADWGADVIRVERPEGDPYRGLSTQGIGSDSTGINLSVALANRGKRSVALDLRSDEGPRLLDRLLDTADVFLTSLRPAALRRLGLDAEELARRFPRLVYARGHGFGVRGPGADRAGYDSSAFWAQGGMAHVLTPPERDHPISQRGAMGDRNGAMALAFGISSALLRRERTGLGSVVDVSLLATAMWTLSSDVLAALAGGKPRGVSGRGGAVNPVVGAYRTKDGRHIQLVFLESDRYWPEFCRLIGRDDLIGDPRFADLRARGENREACVAELEAEFALRTFDEWKDLLSRIDAPWAPVQAVEELLSDPQVLANGYVGEVELEDGSSYRLPTVPVQFDERPPALRRAPEHGEHTEAVLLELGFTWERIAELKDAGVIP</sequence>
<keyword evidence="2" id="KW-1185">Reference proteome</keyword>
<dbReference type="GO" id="GO:0016740">
    <property type="term" value="F:transferase activity"/>
    <property type="evidence" value="ECO:0007669"/>
    <property type="project" value="UniProtKB-KW"/>
</dbReference>
<dbReference type="InterPro" id="IPR050509">
    <property type="entry name" value="CoA-transferase_III"/>
</dbReference>
<dbReference type="AlphaFoldDB" id="A0A7W2D184"/>
<dbReference type="Pfam" id="PF02515">
    <property type="entry name" value="CoA_transf_3"/>
    <property type="match status" value="1"/>
</dbReference>
<dbReference type="RefSeq" id="WP_181864615.1">
    <property type="nucleotide sequence ID" value="NZ_JACEQY010000015.1"/>
</dbReference>
<proteinExistence type="predicted"/>
<dbReference type="Proteomes" id="UP000586976">
    <property type="component" value="Unassembled WGS sequence"/>
</dbReference>
<reference evidence="1 2" key="1">
    <citation type="submission" date="2020-07" db="EMBL/GenBank/DDBJ databases">
        <title>Streptomyces isolated from Indian soil.</title>
        <authorList>
            <person name="Mandal S."/>
            <person name="Maiti P.K."/>
        </authorList>
    </citation>
    <scope>NUCLEOTIDE SEQUENCE [LARGE SCALE GENOMIC DNA]</scope>
    <source>
        <strain evidence="1 2">PSKA54</strain>
    </source>
</reference>
<dbReference type="InterPro" id="IPR023606">
    <property type="entry name" value="CoA-Trfase_III_dom_1_sf"/>
</dbReference>
<comment type="caution">
    <text evidence="1">The sequence shown here is derived from an EMBL/GenBank/DDBJ whole genome shotgun (WGS) entry which is preliminary data.</text>
</comment>
<dbReference type="Gene3D" id="3.30.1540.10">
    <property type="entry name" value="formyl-coa transferase, domain 3"/>
    <property type="match status" value="1"/>
</dbReference>
<dbReference type="Gene3D" id="3.40.50.10540">
    <property type="entry name" value="Crotonobetainyl-coa:carnitine coa-transferase, domain 1"/>
    <property type="match status" value="1"/>
</dbReference>
<dbReference type="PANTHER" id="PTHR48228">
    <property type="entry name" value="SUCCINYL-COA--D-CITRAMALATE COA-TRANSFERASE"/>
    <property type="match status" value="1"/>
</dbReference>
<protein>
    <submittedName>
        <fullName evidence="1">CoA transferase</fullName>
    </submittedName>
</protein>
<name>A0A7W2D184_9ACTN</name>
<dbReference type="PANTHER" id="PTHR48228:SF2">
    <property type="entry name" value="E-CINNAMOYL-COA:R-PHENYLLACTATE COA TRANSFERASE LARGE SUBUNIT"/>
    <property type="match status" value="1"/>
</dbReference>
<dbReference type="SUPFAM" id="SSF89796">
    <property type="entry name" value="CoA-transferase family III (CaiB/BaiF)"/>
    <property type="match status" value="1"/>
</dbReference>
<keyword evidence="1" id="KW-0808">Transferase</keyword>
<accession>A0A7W2D184</accession>
<organism evidence="1 2">
    <name type="scientific">Streptomyces himalayensis subsp. aureolus</name>
    <dbReference type="NCBI Taxonomy" id="2758039"/>
    <lineage>
        <taxon>Bacteria</taxon>
        <taxon>Bacillati</taxon>
        <taxon>Actinomycetota</taxon>
        <taxon>Actinomycetes</taxon>
        <taxon>Kitasatosporales</taxon>
        <taxon>Streptomycetaceae</taxon>
        <taxon>Streptomyces</taxon>
        <taxon>Streptomyces himalayensis</taxon>
    </lineage>
</organism>
<evidence type="ECO:0000313" key="2">
    <source>
        <dbReference type="Proteomes" id="UP000586976"/>
    </source>
</evidence>
<evidence type="ECO:0000313" key="1">
    <source>
        <dbReference type="EMBL" id="MBA4862836.1"/>
    </source>
</evidence>
<dbReference type="EMBL" id="JACEQY010000015">
    <property type="protein sequence ID" value="MBA4862836.1"/>
    <property type="molecule type" value="Genomic_DNA"/>
</dbReference>
<gene>
    <name evidence="1" type="ORF">H1V43_15820</name>
</gene>
<dbReference type="InterPro" id="IPR044855">
    <property type="entry name" value="CoA-Trfase_III_dom3_sf"/>
</dbReference>
<dbReference type="InterPro" id="IPR003673">
    <property type="entry name" value="CoA-Trfase_fam_III"/>
</dbReference>